<evidence type="ECO:0000259" key="1">
    <source>
        <dbReference type="Pfam" id="PF26353"/>
    </source>
</evidence>
<sequence length="137" mass="16155">MRNLFLVVISLLLLAGCSNEIMNDDQFIKVQLWDEDENQYEDFKEITNNEEVQKVKEIVFDIEWEKAKVQMEHPADYRFIFQYKNPNIEAKAVTYKLWISSNNDLVEIVMEDNAYAKLNKENSRTLIDVLTVENSAN</sequence>
<dbReference type="EMBL" id="OBQC01000017">
    <property type="protein sequence ID" value="SOC43749.1"/>
    <property type="molecule type" value="Genomic_DNA"/>
</dbReference>
<reference evidence="3" key="1">
    <citation type="submission" date="2017-08" db="EMBL/GenBank/DDBJ databases">
        <authorList>
            <person name="Varghese N."/>
            <person name="Submissions S."/>
        </authorList>
    </citation>
    <scope>NUCLEOTIDE SEQUENCE [LARGE SCALE GENOMIC DNA]</scope>
    <source>
        <strain evidence="3">JC23</strain>
    </source>
</reference>
<accession>A0A285UPK9</accession>
<dbReference type="RefSeq" id="WP_235864647.1">
    <property type="nucleotide sequence ID" value="NZ_OBQC01000017.1"/>
</dbReference>
<dbReference type="Pfam" id="PF26353">
    <property type="entry name" value="YhfM"/>
    <property type="match status" value="1"/>
</dbReference>
<proteinExistence type="predicted"/>
<evidence type="ECO:0000313" key="2">
    <source>
        <dbReference type="EMBL" id="SOC43749.1"/>
    </source>
</evidence>
<dbReference type="InterPro" id="IPR058780">
    <property type="entry name" value="YhfM-like_dom"/>
</dbReference>
<evidence type="ECO:0000313" key="3">
    <source>
        <dbReference type="Proteomes" id="UP000219252"/>
    </source>
</evidence>
<name>A0A285UPK9_9BACL</name>
<dbReference type="Proteomes" id="UP000219252">
    <property type="component" value="Unassembled WGS sequence"/>
</dbReference>
<keyword evidence="3" id="KW-1185">Reference proteome</keyword>
<gene>
    <name evidence="2" type="ORF">SAMN05877842_11734</name>
</gene>
<organism evidence="2 3">
    <name type="scientific">Ureibacillus acetophenoni</name>
    <dbReference type="NCBI Taxonomy" id="614649"/>
    <lineage>
        <taxon>Bacteria</taxon>
        <taxon>Bacillati</taxon>
        <taxon>Bacillota</taxon>
        <taxon>Bacilli</taxon>
        <taxon>Bacillales</taxon>
        <taxon>Caryophanaceae</taxon>
        <taxon>Ureibacillus</taxon>
    </lineage>
</organism>
<dbReference type="PROSITE" id="PS51257">
    <property type="entry name" value="PROKAR_LIPOPROTEIN"/>
    <property type="match status" value="1"/>
</dbReference>
<dbReference type="AlphaFoldDB" id="A0A285UPK9"/>
<feature type="domain" description="YhfM-like" evidence="1">
    <location>
        <begin position="36"/>
        <end position="132"/>
    </location>
</feature>
<protein>
    <recommendedName>
        <fullName evidence="1">YhfM-like domain-containing protein</fullName>
    </recommendedName>
</protein>